<dbReference type="RefSeq" id="WP_166953787.1">
    <property type="nucleotide sequence ID" value="NZ_JAASQI010000006.1"/>
</dbReference>
<organism evidence="5 6">
    <name type="scientific">Pseudochelatococcus lubricantis</name>
    <dbReference type="NCBI Taxonomy" id="1538102"/>
    <lineage>
        <taxon>Bacteria</taxon>
        <taxon>Pseudomonadati</taxon>
        <taxon>Pseudomonadota</taxon>
        <taxon>Alphaproteobacteria</taxon>
        <taxon>Hyphomicrobiales</taxon>
        <taxon>Chelatococcaceae</taxon>
        <taxon>Pseudochelatococcus</taxon>
    </lineage>
</organism>
<dbReference type="Proteomes" id="UP001429580">
    <property type="component" value="Unassembled WGS sequence"/>
</dbReference>
<dbReference type="Pfam" id="PF00496">
    <property type="entry name" value="SBP_bac_5"/>
    <property type="match status" value="1"/>
</dbReference>
<sequence>MTISRRRFNRLLLATSLAGFGLFRPGPGQARSDVPIRGGTLKWAYTLEPGSALFAINTSSGTGQAIGPKVVEGLFTFDYDLNPVPLLATDWSVSGDGLRYTFKLRQGVRWHDRKDFTSADVAFSIFRLKEAHPRGSITYQNLVAVETPDPHTAIVVLSKPAPYLITALSSSESPIVPKHVFEALPLQQGQTLATAIGTGPFKLVEWVPGSHLIFDRNPDYWDEGKPYLDRLVLRIITDPAARAAALETGEIDIGANPVALTDLGRLKQNPDLVVDEKIYAYAGQQQQLFFNFDRDIWKDRRVRLAVAKSIDLKAFVDVVTYGTGLVSPSPIAVTLSKFHDAGIRQHPFDPAAAERLLDEAGYPRGAKGFRFPVRLLYNTFLAPNYADFISNALRTVGIEAEIVRLDLPTYLRTVYGERNFDLTIESLSNLFDPTLGVQRAYWSRNIKKGVPFSNAAGYSNPEVDALLETAAIEVDEAKRRELWVRFQNIIHDEVASVDLIVPGSQIVANRKVKNFVTGGQGINWSFGDIWIDPGA</sequence>
<dbReference type="Gene3D" id="3.90.76.10">
    <property type="entry name" value="Dipeptide-binding Protein, Domain 1"/>
    <property type="match status" value="1"/>
</dbReference>
<dbReference type="PIRSF" id="PIRSF002741">
    <property type="entry name" value="MppA"/>
    <property type="match status" value="1"/>
</dbReference>
<dbReference type="InterPro" id="IPR039424">
    <property type="entry name" value="SBP_5"/>
</dbReference>
<gene>
    <name evidence="5" type="ORF">FHS82_002790</name>
</gene>
<evidence type="ECO:0000256" key="1">
    <source>
        <dbReference type="ARBA" id="ARBA00004418"/>
    </source>
</evidence>
<comment type="subcellular location">
    <subcellularLocation>
        <location evidence="1">Periplasm</location>
    </subcellularLocation>
</comment>
<dbReference type="InterPro" id="IPR030678">
    <property type="entry name" value="Peptide/Ni-bd"/>
</dbReference>
<dbReference type="PANTHER" id="PTHR30290:SF38">
    <property type="entry name" value="D,D-DIPEPTIDE-BINDING PERIPLASMIC PROTEIN DDPA-RELATED"/>
    <property type="match status" value="1"/>
</dbReference>
<evidence type="ECO:0000313" key="5">
    <source>
        <dbReference type="EMBL" id="NIJ58935.1"/>
    </source>
</evidence>
<dbReference type="Gene3D" id="3.10.105.10">
    <property type="entry name" value="Dipeptide-binding Protein, Domain 3"/>
    <property type="match status" value="1"/>
</dbReference>
<comment type="caution">
    <text evidence="5">The sequence shown here is derived from an EMBL/GenBank/DDBJ whole genome shotgun (WGS) entry which is preliminary data.</text>
</comment>
<keyword evidence="6" id="KW-1185">Reference proteome</keyword>
<dbReference type="PANTHER" id="PTHR30290">
    <property type="entry name" value="PERIPLASMIC BINDING COMPONENT OF ABC TRANSPORTER"/>
    <property type="match status" value="1"/>
</dbReference>
<feature type="domain" description="Solute-binding protein family 5" evidence="4">
    <location>
        <begin position="82"/>
        <end position="440"/>
    </location>
</feature>
<reference evidence="5 6" key="1">
    <citation type="submission" date="2020-03" db="EMBL/GenBank/DDBJ databases">
        <title>Genomic Encyclopedia of Type Strains, Phase IV (KMG-IV): sequencing the most valuable type-strain genomes for metagenomic binning, comparative biology and taxonomic classification.</title>
        <authorList>
            <person name="Goeker M."/>
        </authorList>
    </citation>
    <scope>NUCLEOTIDE SEQUENCE [LARGE SCALE GENOMIC DNA]</scope>
    <source>
        <strain evidence="5 6">DSM 103870</strain>
    </source>
</reference>
<protein>
    <submittedName>
        <fullName evidence="5">Peptide/nickel transport system substrate-binding protein</fullName>
    </submittedName>
</protein>
<dbReference type="SUPFAM" id="SSF53850">
    <property type="entry name" value="Periplasmic binding protein-like II"/>
    <property type="match status" value="1"/>
</dbReference>
<dbReference type="InterPro" id="IPR000914">
    <property type="entry name" value="SBP_5_dom"/>
</dbReference>
<evidence type="ECO:0000313" key="6">
    <source>
        <dbReference type="Proteomes" id="UP001429580"/>
    </source>
</evidence>
<proteinExistence type="inferred from homology"/>
<dbReference type="CDD" id="cd08517">
    <property type="entry name" value="PBP2_NikA_DppA_OppA_like_13"/>
    <property type="match status" value="1"/>
</dbReference>
<name>A0ABX0V3Y2_9HYPH</name>
<evidence type="ECO:0000256" key="2">
    <source>
        <dbReference type="ARBA" id="ARBA00005695"/>
    </source>
</evidence>
<keyword evidence="3" id="KW-0732">Signal</keyword>
<evidence type="ECO:0000256" key="3">
    <source>
        <dbReference type="ARBA" id="ARBA00022729"/>
    </source>
</evidence>
<dbReference type="Gene3D" id="3.40.190.10">
    <property type="entry name" value="Periplasmic binding protein-like II"/>
    <property type="match status" value="1"/>
</dbReference>
<dbReference type="EMBL" id="JAASQI010000006">
    <property type="protein sequence ID" value="NIJ58935.1"/>
    <property type="molecule type" value="Genomic_DNA"/>
</dbReference>
<accession>A0ABX0V3Y2</accession>
<comment type="similarity">
    <text evidence="2">Belongs to the bacterial solute-binding protein 5 family.</text>
</comment>
<evidence type="ECO:0000259" key="4">
    <source>
        <dbReference type="Pfam" id="PF00496"/>
    </source>
</evidence>